<protein>
    <recommendedName>
        <fullName evidence="15">Riboflavin biosynthesis protein RibD</fullName>
    </recommendedName>
    <domain>
        <recommendedName>
            <fullName evidence="15">Diaminohydroxyphosphoribosylaminopyrimidine deaminase</fullName>
            <shortName evidence="15">DRAP deaminase</shortName>
            <ecNumber evidence="15">3.5.4.26</ecNumber>
        </recommendedName>
        <alternativeName>
            <fullName evidence="15">Riboflavin-specific deaminase</fullName>
        </alternativeName>
    </domain>
    <domain>
        <recommendedName>
            <fullName evidence="15">5-amino-6-(5-phosphoribosylamino)uracil reductase</fullName>
            <ecNumber evidence="15">1.1.1.193</ecNumber>
        </recommendedName>
        <alternativeName>
            <fullName evidence="15">HTP reductase</fullName>
        </alternativeName>
    </domain>
</protein>
<feature type="binding site" evidence="17">
    <location>
        <position position="225"/>
    </location>
    <ligand>
        <name>NADP(+)</name>
        <dbReference type="ChEBI" id="CHEBI:58349"/>
    </ligand>
</feature>
<accession>A0A220MLE4</accession>
<dbReference type="InterPro" id="IPR011549">
    <property type="entry name" value="RibD_C"/>
</dbReference>
<evidence type="ECO:0000259" key="19">
    <source>
        <dbReference type="PROSITE" id="PS51747"/>
    </source>
</evidence>
<dbReference type="InterPro" id="IPR024072">
    <property type="entry name" value="DHFR-like_dom_sf"/>
</dbReference>
<dbReference type="Gene3D" id="3.40.140.10">
    <property type="entry name" value="Cytidine Deaminase, domain 2"/>
    <property type="match status" value="1"/>
</dbReference>
<feature type="active site" description="Proton donor" evidence="16">
    <location>
        <position position="53"/>
    </location>
</feature>
<evidence type="ECO:0000256" key="15">
    <source>
        <dbReference type="PIRNR" id="PIRNR006769"/>
    </source>
</evidence>
<dbReference type="FunFam" id="3.40.140.10:FF:000025">
    <property type="entry name" value="Riboflavin biosynthesis protein RibD"/>
    <property type="match status" value="1"/>
</dbReference>
<feature type="binding site" evidence="18">
    <location>
        <position position="85"/>
    </location>
    <ligand>
        <name>Zn(2+)</name>
        <dbReference type="ChEBI" id="CHEBI:29105"/>
        <note>catalytic</note>
    </ligand>
</feature>
<keyword evidence="9 15" id="KW-0862">Zinc</keyword>
<feature type="binding site" evidence="17">
    <location>
        <position position="169"/>
    </location>
    <ligand>
        <name>NADP(+)</name>
        <dbReference type="ChEBI" id="CHEBI:58349"/>
    </ligand>
</feature>
<feature type="binding site" evidence="18">
    <location>
        <position position="76"/>
    </location>
    <ligand>
        <name>Zn(2+)</name>
        <dbReference type="ChEBI" id="CHEBI:29105"/>
        <note>catalytic</note>
    </ligand>
</feature>
<dbReference type="PANTHER" id="PTHR38011:SF7">
    <property type="entry name" value="2,5-DIAMINO-6-RIBOSYLAMINO-4(3H)-PYRIMIDINONE 5'-PHOSPHATE REDUCTASE"/>
    <property type="match status" value="1"/>
</dbReference>
<evidence type="ECO:0000256" key="16">
    <source>
        <dbReference type="PIRSR" id="PIRSR006769-1"/>
    </source>
</evidence>
<feature type="binding site" evidence="17">
    <location>
        <position position="205"/>
    </location>
    <ligand>
        <name>substrate</name>
    </ligand>
</feature>
<keyword evidence="10 15" id="KW-0521">NADP</keyword>
<dbReference type="GO" id="GO:0009231">
    <property type="term" value="P:riboflavin biosynthetic process"/>
    <property type="evidence" value="ECO:0007669"/>
    <property type="project" value="UniProtKB-UniPathway"/>
</dbReference>
<evidence type="ECO:0000256" key="8">
    <source>
        <dbReference type="ARBA" id="ARBA00022801"/>
    </source>
</evidence>
<evidence type="ECO:0000256" key="13">
    <source>
        <dbReference type="ARBA" id="ARBA00049861"/>
    </source>
</evidence>
<comment type="catalytic activity">
    <reaction evidence="14 15">
        <text>2,5-diamino-6-hydroxy-4-(5-phosphoribosylamino)-pyrimidine + H2O + H(+) = 5-amino-6-(5-phospho-D-ribosylamino)uracil + NH4(+)</text>
        <dbReference type="Rhea" id="RHEA:21868"/>
        <dbReference type="ChEBI" id="CHEBI:15377"/>
        <dbReference type="ChEBI" id="CHEBI:15378"/>
        <dbReference type="ChEBI" id="CHEBI:28938"/>
        <dbReference type="ChEBI" id="CHEBI:58453"/>
        <dbReference type="ChEBI" id="CHEBI:58614"/>
        <dbReference type="EC" id="3.5.4.26"/>
    </reaction>
</comment>
<dbReference type="InterPro" id="IPR002734">
    <property type="entry name" value="RibDG_C"/>
</dbReference>
<evidence type="ECO:0000256" key="6">
    <source>
        <dbReference type="ARBA" id="ARBA00022619"/>
    </source>
</evidence>
<reference evidence="20 21" key="1">
    <citation type="submission" date="2016-11" db="EMBL/GenBank/DDBJ databases">
        <authorList>
            <person name="Jaros S."/>
            <person name="Januszkiewicz K."/>
            <person name="Wedrychowicz H."/>
        </authorList>
    </citation>
    <scope>NUCLEOTIDE SEQUENCE [LARGE SCALE GENOMIC DNA]</scope>
    <source>
        <strain evidence="20 21">NF2</strain>
    </source>
</reference>
<feature type="binding site" evidence="17">
    <location>
        <position position="201"/>
    </location>
    <ligand>
        <name>NADP(+)</name>
        <dbReference type="ChEBI" id="CHEBI:58349"/>
    </ligand>
</feature>
<keyword evidence="6 15" id="KW-0686">Riboflavin biosynthesis</keyword>
<dbReference type="AlphaFoldDB" id="A0A220MLE4"/>
<keyword evidence="12" id="KW-0511">Multifunctional enzyme</keyword>
<evidence type="ECO:0000256" key="9">
    <source>
        <dbReference type="ARBA" id="ARBA00022833"/>
    </source>
</evidence>
<comment type="pathway">
    <text evidence="2 15">Cofactor biosynthesis; riboflavin biosynthesis; 5-amino-6-(D-ribitylamino)uracil from GTP: step 2/4.</text>
</comment>
<feature type="binding site" evidence="17">
    <location>
        <position position="197"/>
    </location>
    <ligand>
        <name>NADP(+)</name>
        <dbReference type="ChEBI" id="CHEBI:58349"/>
    </ligand>
</feature>
<evidence type="ECO:0000313" key="20">
    <source>
        <dbReference type="EMBL" id="ASJ55619.1"/>
    </source>
</evidence>
<dbReference type="GO" id="GO:0008835">
    <property type="term" value="F:diaminohydroxyphosphoribosylaminopyrimidine deaminase activity"/>
    <property type="evidence" value="ECO:0007669"/>
    <property type="project" value="UniProtKB-EC"/>
</dbReference>
<dbReference type="PANTHER" id="PTHR38011">
    <property type="entry name" value="DIHYDROFOLATE REDUCTASE FAMILY PROTEIN (AFU_ORTHOLOGUE AFUA_8G06820)"/>
    <property type="match status" value="1"/>
</dbReference>
<dbReference type="Pfam" id="PF00383">
    <property type="entry name" value="dCMP_cyt_deam_1"/>
    <property type="match status" value="1"/>
</dbReference>
<dbReference type="InterPro" id="IPR004794">
    <property type="entry name" value="Eubact_RibD"/>
</dbReference>
<dbReference type="NCBIfam" id="TIGR00227">
    <property type="entry name" value="ribD_Cterm"/>
    <property type="match status" value="1"/>
</dbReference>
<gene>
    <name evidence="20" type="ORF">BP422_19940</name>
</gene>
<dbReference type="InterPro" id="IPR002125">
    <property type="entry name" value="CMP_dCMP_dom"/>
</dbReference>
<dbReference type="EC" id="1.1.1.193" evidence="15"/>
<dbReference type="InterPro" id="IPR016192">
    <property type="entry name" value="APOBEC/CMP_deaminase_Zn-bd"/>
</dbReference>
<evidence type="ECO:0000256" key="12">
    <source>
        <dbReference type="ARBA" id="ARBA00023268"/>
    </source>
</evidence>
<evidence type="ECO:0000256" key="1">
    <source>
        <dbReference type="ARBA" id="ARBA00002151"/>
    </source>
</evidence>
<comment type="catalytic activity">
    <reaction evidence="13 15">
        <text>5-amino-6-(5-phospho-D-ribitylamino)uracil + NADP(+) = 5-amino-6-(5-phospho-D-ribosylamino)uracil + NADPH + H(+)</text>
        <dbReference type="Rhea" id="RHEA:17845"/>
        <dbReference type="ChEBI" id="CHEBI:15378"/>
        <dbReference type="ChEBI" id="CHEBI:57783"/>
        <dbReference type="ChEBI" id="CHEBI:58349"/>
        <dbReference type="ChEBI" id="CHEBI:58421"/>
        <dbReference type="ChEBI" id="CHEBI:58453"/>
        <dbReference type="EC" id="1.1.1.193"/>
    </reaction>
</comment>
<dbReference type="PIRSF" id="PIRSF006769">
    <property type="entry name" value="RibD"/>
    <property type="match status" value="1"/>
</dbReference>
<dbReference type="SUPFAM" id="SSF53927">
    <property type="entry name" value="Cytidine deaminase-like"/>
    <property type="match status" value="1"/>
</dbReference>
<evidence type="ECO:0000256" key="14">
    <source>
        <dbReference type="ARBA" id="ARBA00049886"/>
    </source>
</evidence>
<dbReference type="Gene3D" id="3.40.430.10">
    <property type="entry name" value="Dihydrofolate Reductase, subunit A"/>
    <property type="match status" value="1"/>
</dbReference>
<keyword evidence="8 15" id="KW-0378">Hydrolase</keyword>
<evidence type="ECO:0000256" key="11">
    <source>
        <dbReference type="ARBA" id="ARBA00023002"/>
    </source>
</evidence>
<feature type="binding site" evidence="18">
    <location>
        <position position="51"/>
    </location>
    <ligand>
        <name>Zn(2+)</name>
        <dbReference type="ChEBI" id="CHEBI:29105"/>
        <note>catalytic</note>
    </ligand>
</feature>
<dbReference type="CDD" id="cd01284">
    <property type="entry name" value="Riboflavin_deaminase-reductase"/>
    <property type="match status" value="1"/>
</dbReference>
<dbReference type="NCBIfam" id="TIGR00326">
    <property type="entry name" value="eubact_ribD"/>
    <property type="match status" value="1"/>
</dbReference>
<dbReference type="PROSITE" id="PS51747">
    <property type="entry name" value="CYT_DCMP_DEAMINASES_2"/>
    <property type="match status" value="1"/>
</dbReference>
<evidence type="ECO:0000256" key="2">
    <source>
        <dbReference type="ARBA" id="ARBA00004882"/>
    </source>
</evidence>
<feature type="binding site" evidence="17">
    <location>
        <position position="155"/>
    </location>
    <ligand>
        <name>NADP(+)</name>
        <dbReference type="ChEBI" id="CHEBI:58349"/>
    </ligand>
</feature>
<dbReference type="PROSITE" id="PS00903">
    <property type="entry name" value="CYT_DCMP_DEAMINASES_1"/>
    <property type="match status" value="1"/>
</dbReference>
<comment type="similarity">
    <text evidence="5 15">In the C-terminal section; belongs to the HTP reductase family.</text>
</comment>
<evidence type="ECO:0000256" key="4">
    <source>
        <dbReference type="ARBA" id="ARBA00005259"/>
    </source>
</evidence>
<keyword evidence="7 15" id="KW-0479">Metal-binding</keyword>
<evidence type="ECO:0000256" key="10">
    <source>
        <dbReference type="ARBA" id="ARBA00022857"/>
    </source>
</evidence>
<dbReference type="GO" id="GO:0050661">
    <property type="term" value="F:NADP binding"/>
    <property type="evidence" value="ECO:0007669"/>
    <property type="project" value="InterPro"/>
</dbReference>
<feature type="binding site" evidence="17">
    <location>
        <position position="293"/>
    </location>
    <ligand>
        <name>substrate</name>
    </ligand>
</feature>
<dbReference type="KEGG" id="bfm:BP422_19940"/>
<comment type="similarity">
    <text evidence="4 15">In the N-terminal section; belongs to the cytidine and deoxycytidylate deaminase family.</text>
</comment>
<dbReference type="RefSeq" id="WP_088909267.1">
    <property type="nucleotide sequence ID" value="NZ_CP018145.1"/>
</dbReference>
<dbReference type="Pfam" id="PF01872">
    <property type="entry name" value="RibD_C"/>
    <property type="match status" value="1"/>
</dbReference>
<comment type="function">
    <text evidence="1 15">Converts 2,5-diamino-6-(ribosylamino)-4(3h)-pyrimidinone 5'-phosphate into 5-amino-6-(ribosylamino)-2,4(1h,3h)-pyrimidinedione 5'-phosphate.</text>
</comment>
<feature type="binding site" evidence="17">
    <location>
        <position position="185"/>
    </location>
    <ligand>
        <name>substrate</name>
    </ligand>
</feature>
<dbReference type="GO" id="GO:0008270">
    <property type="term" value="F:zinc ion binding"/>
    <property type="evidence" value="ECO:0007669"/>
    <property type="project" value="InterPro"/>
</dbReference>
<evidence type="ECO:0000256" key="5">
    <source>
        <dbReference type="ARBA" id="ARBA00007417"/>
    </source>
</evidence>
<evidence type="ECO:0000256" key="17">
    <source>
        <dbReference type="PIRSR" id="PIRSR006769-2"/>
    </source>
</evidence>
<evidence type="ECO:0000256" key="18">
    <source>
        <dbReference type="PIRSR" id="PIRSR006769-3"/>
    </source>
</evidence>
<feature type="binding site" evidence="17">
    <location>
        <begin position="295"/>
        <end position="301"/>
    </location>
    <ligand>
        <name>NADP(+)</name>
        <dbReference type="ChEBI" id="CHEBI:58349"/>
    </ligand>
</feature>
<dbReference type="GO" id="GO:0008703">
    <property type="term" value="F:5-amino-6-(5-phosphoribosylamino)uracil reductase activity"/>
    <property type="evidence" value="ECO:0007669"/>
    <property type="project" value="UniProtKB-EC"/>
</dbReference>
<evidence type="ECO:0000256" key="3">
    <source>
        <dbReference type="ARBA" id="ARBA00004910"/>
    </source>
</evidence>
<dbReference type="SUPFAM" id="SSF53597">
    <property type="entry name" value="Dihydrofolate reductase-like"/>
    <property type="match status" value="1"/>
</dbReference>
<dbReference type="InterPro" id="IPR050765">
    <property type="entry name" value="Riboflavin_Biosynth_HTPR"/>
</dbReference>
<feature type="binding site" evidence="17">
    <location>
        <position position="171"/>
    </location>
    <ligand>
        <name>NADP(+)</name>
        <dbReference type="ChEBI" id="CHEBI:58349"/>
    </ligand>
</feature>
<evidence type="ECO:0000256" key="7">
    <source>
        <dbReference type="ARBA" id="ARBA00022723"/>
    </source>
</evidence>
<feature type="binding site" evidence="17">
    <location>
        <position position="208"/>
    </location>
    <ligand>
        <name>substrate</name>
    </ligand>
</feature>
<dbReference type="EC" id="3.5.4.26" evidence="15"/>
<sequence length="368" mass="39309">MEQDSKYMDLALELAQSARGQTSPNPMVGAVIVKDGTIVGMGAHLRAGEPHAEVHALRMAGEKAQGATVYVTLEPCSHYGKTPPCAEALIAADVRRVVVATLDPNPLVAGRGVEMLRAAGVKVSVGVREEEAKALNEVFFHYIQTRRPFVTVKTASTLDGKIASFTGHSRWITGAEARAEVHELRRQHDAILVGVGTILADDPLLTARQEEQRFGSQPVRVILDSHLRTPLDARVVQNADAKTWIFTTGAAPKEKQELLEARGVKIITTAGPIRVEKVLDTLGELGITSLLVEGGQEVNGSFLQARAIQKVVSHIALKLIGGSGAPSPFGGQGFATMGEAVQLTNVTITPIGKGDVQISGYPQWEDQT</sequence>
<organism evidence="20 21">
    <name type="scientific">Brevibacillus formosus</name>
    <dbReference type="NCBI Taxonomy" id="54913"/>
    <lineage>
        <taxon>Bacteria</taxon>
        <taxon>Bacillati</taxon>
        <taxon>Bacillota</taxon>
        <taxon>Bacilli</taxon>
        <taxon>Bacillales</taxon>
        <taxon>Paenibacillaceae</taxon>
        <taxon>Brevibacillus</taxon>
    </lineage>
</organism>
<name>A0A220MLE4_9BACL</name>
<comment type="pathway">
    <text evidence="3 15">Cofactor biosynthesis; riboflavin biosynthesis; 5-amino-6-(D-ribitylamino)uracil from GTP: step 3/4.</text>
</comment>
<proteinExistence type="inferred from homology"/>
<dbReference type="Proteomes" id="UP000197781">
    <property type="component" value="Chromosome"/>
</dbReference>
<dbReference type="UniPathway" id="UPA00275">
    <property type="reaction ID" value="UER00401"/>
</dbReference>
<dbReference type="EMBL" id="CP018145">
    <property type="protein sequence ID" value="ASJ55619.1"/>
    <property type="molecule type" value="Genomic_DNA"/>
</dbReference>
<keyword evidence="11 15" id="KW-0560">Oxidoreductase</keyword>
<comment type="cofactor">
    <cofactor evidence="15 18">
        <name>Zn(2+)</name>
        <dbReference type="ChEBI" id="CHEBI:29105"/>
    </cofactor>
    <text evidence="15 18">Binds 1 zinc ion.</text>
</comment>
<feature type="domain" description="CMP/dCMP-type deaminase" evidence="19">
    <location>
        <begin position="2"/>
        <end position="114"/>
    </location>
</feature>
<dbReference type="InterPro" id="IPR016193">
    <property type="entry name" value="Cytidine_deaminase-like"/>
</dbReference>
<evidence type="ECO:0000313" key="21">
    <source>
        <dbReference type="Proteomes" id="UP000197781"/>
    </source>
</evidence>